<keyword evidence="5 9" id="KW-0653">Protein transport</keyword>
<dbReference type="Pfam" id="PF02355">
    <property type="entry name" value="SecD_SecF_C"/>
    <property type="match status" value="1"/>
</dbReference>
<organism evidence="13 14">
    <name type="scientific">Candidatus Harrisonbacteria bacterium CG10_big_fil_rev_8_21_14_0_10_38_8</name>
    <dbReference type="NCBI Taxonomy" id="1974582"/>
    <lineage>
        <taxon>Bacteria</taxon>
        <taxon>Candidatus Harrisoniibacteriota</taxon>
    </lineage>
</organism>
<dbReference type="GO" id="GO:0015450">
    <property type="term" value="F:protein-transporting ATPase activity"/>
    <property type="evidence" value="ECO:0007669"/>
    <property type="project" value="InterPro"/>
</dbReference>
<dbReference type="Pfam" id="PF21760">
    <property type="entry name" value="SecD_1st"/>
    <property type="match status" value="1"/>
</dbReference>
<dbReference type="InterPro" id="IPR022646">
    <property type="entry name" value="SecD/SecF_CS"/>
</dbReference>
<sequence length="431" mass="46736">MFSKKLALLLSVFVITIVSVFFVTPDYLGDKFRPWRLGLDLVGGSHLVYEVDMSQVESIDRDGVLSGLRDVIERRVNLFGVSEPQIYTAKSDDSYRLVVELAGIKDVGQAINQIGETPFLVFAEIKTVQVNQQAQFQLDNGEVLNQDVPIESEQYVPTDLNGGHVKVARLSFNQVTGAPEITLGFNTEGAGLFEEITARNVGKKVAIFLDGEIISDPVVNEAISGGTALISGQFTLEDAKTLVERFNAGALPAPITLISQQTVGATLGESSLRTTLIAGLIGTLLVMVFMIMYYKKLGIFASVALLIYIVLLLAVFKLFGITMTLAGIAGIILTIGMAVDANILIFERTNEELSSGGSVLNSIQAGFSRAWPSIRDSNITTIITSLILYTFTSSFVKGFALSLLFGILVSMFTAITVTKSFLEVFIKEKSK</sequence>
<feature type="transmembrane region" description="Helical" evidence="9">
    <location>
        <begin position="325"/>
        <end position="346"/>
    </location>
</feature>
<feature type="domain" description="Protein export membrane protein SecD/SecF C-terminal" evidence="10">
    <location>
        <begin position="255"/>
        <end position="424"/>
    </location>
</feature>
<dbReference type="Pfam" id="PF22599">
    <property type="entry name" value="SecDF_P1_head"/>
    <property type="match status" value="1"/>
</dbReference>
<evidence type="ECO:0000259" key="10">
    <source>
        <dbReference type="Pfam" id="PF02355"/>
    </source>
</evidence>
<dbReference type="InterPro" id="IPR048634">
    <property type="entry name" value="SecD_SecF_C"/>
</dbReference>
<dbReference type="Gene3D" id="3.30.1360.200">
    <property type="match status" value="1"/>
</dbReference>
<dbReference type="InterPro" id="IPR048631">
    <property type="entry name" value="SecD_1st"/>
</dbReference>
<evidence type="ECO:0000256" key="6">
    <source>
        <dbReference type="ARBA" id="ARBA00022989"/>
    </source>
</evidence>
<dbReference type="InterPro" id="IPR022813">
    <property type="entry name" value="SecD/SecF_arch_bac"/>
</dbReference>
<comment type="caution">
    <text evidence="9">Lacks conserved residue(s) required for the propagation of feature annotation.</text>
</comment>
<feature type="transmembrane region" description="Helical" evidence="9">
    <location>
        <begin position="299"/>
        <end position="319"/>
    </location>
</feature>
<feature type="domain" description="Protein translocase subunit SecDF P1" evidence="11">
    <location>
        <begin position="69"/>
        <end position="125"/>
    </location>
</feature>
<dbReference type="AlphaFoldDB" id="A0A2M6WKG3"/>
<reference evidence="14" key="1">
    <citation type="submission" date="2017-09" db="EMBL/GenBank/DDBJ databases">
        <title>Depth-based differentiation of microbial function through sediment-hosted aquifers and enrichment of novel symbionts in the deep terrestrial subsurface.</title>
        <authorList>
            <person name="Probst A.J."/>
            <person name="Ladd B."/>
            <person name="Jarett J.K."/>
            <person name="Geller-Mcgrath D.E."/>
            <person name="Sieber C.M.K."/>
            <person name="Emerson J.B."/>
            <person name="Anantharaman K."/>
            <person name="Thomas B.C."/>
            <person name="Malmstrom R."/>
            <person name="Stieglmeier M."/>
            <person name="Klingl A."/>
            <person name="Woyke T."/>
            <person name="Ryan C.M."/>
            <person name="Banfield J.F."/>
        </authorList>
    </citation>
    <scope>NUCLEOTIDE SEQUENCE [LARGE SCALE GENOMIC DNA]</scope>
</reference>
<feature type="transmembrane region" description="Helical" evidence="9">
    <location>
        <begin position="402"/>
        <end position="422"/>
    </location>
</feature>
<feature type="domain" description="SecDF P1 head subdomain" evidence="12">
    <location>
        <begin position="159"/>
        <end position="253"/>
    </location>
</feature>
<name>A0A2M6WKG3_9BACT</name>
<dbReference type="GO" id="GO:0065002">
    <property type="term" value="P:intracellular protein transmembrane transport"/>
    <property type="evidence" value="ECO:0007669"/>
    <property type="project" value="UniProtKB-UniRule"/>
</dbReference>
<evidence type="ECO:0000256" key="4">
    <source>
        <dbReference type="ARBA" id="ARBA00022692"/>
    </source>
</evidence>
<comment type="function">
    <text evidence="9">Part of the Sec protein translocase complex. Interacts with the SecYEG preprotein conducting channel. SecDF uses the proton motive force (PMF) to complete protein translocation after the ATP-dependent function of SecA.</text>
</comment>
<dbReference type="InterPro" id="IPR005791">
    <property type="entry name" value="SecD"/>
</dbReference>
<dbReference type="Gene3D" id="1.20.1640.10">
    <property type="entry name" value="Multidrug efflux transporter AcrB transmembrane domain"/>
    <property type="match status" value="1"/>
</dbReference>
<evidence type="ECO:0000256" key="8">
    <source>
        <dbReference type="ARBA" id="ARBA00023136"/>
    </source>
</evidence>
<keyword evidence="7 9" id="KW-0811">Translocation</keyword>
<protein>
    <recommendedName>
        <fullName evidence="9">Protein translocase subunit SecD</fullName>
    </recommendedName>
</protein>
<dbReference type="SUPFAM" id="SSF82866">
    <property type="entry name" value="Multidrug efflux transporter AcrB transmembrane domain"/>
    <property type="match status" value="1"/>
</dbReference>
<keyword evidence="6 9" id="KW-1133">Transmembrane helix</keyword>
<dbReference type="PRINTS" id="PR00702">
    <property type="entry name" value="ACRIFLAVINRP"/>
</dbReference>
<keyword evidence="2 9" id="KW-0813">Transport</keyword>
<dbReference type="FunFam" id="1.20.1640.10:FF:000004">
    <property type="entry name" value="Protein translocase subunit SecD"/>
    <property type="match status" value="1"/>
</dbReference>
<comment type="caution">
    <text evidence="13">The sequence shown here is derived from an EMBL/GenBank/DDBJ whole genome shotgun (WGS) entry which is preliminary data.</text>
</comment>
<dbReference type="InterPro" id="IPR055344">
    <property type="entry name" value="SecD_SecF_C_bact"/>
</dbReference>
<dbReference type="PANTHER" id="PTHR30081">
    <property type="entry name" value="PROTEIN-EXPORT MEMBRANE PROTEIN SEC"/>
    <property type="match status" value="1"/>
</dbReference>
<evidence type="ECO:0000256" key="2">
    <source>
        <dbReference type="ARBA" id="ARBA00022448"/>
    </source>
</evidence>
<dbReference type="InterPro" id="IPR001036">
    <property type="entry name" value="Acrflvin-R"/>
</dbReference>
<accession>A0A2M6WKG3</accession>
<evidence type="ECO:0000256" key="3">
    <source>
        <dbReference type="ARBA" id="ARBA00022475"/>
    </source>
</evidence>
<evidence type="ECO:0000259" key="12">
    <source>
        <dbReference type="Pfam" id="PF22599"/>
    </source>
</evidence>
<dbReference type="PANTHER" id="PTHR30081:SF1">
    <property type="entry name" value="PROTEIN TRANSLOCASE SUBUNIT SECD"/>
    <property type="match status" value="1"/>
</dbReference>
<evidence type="ECO:0000256" key="5">
    <source>
        <dbReference type="ARBA" id="ARBA00022927"/>
    </source>
</evidence>
<keyword evidence="8 9" id="KW-0472">Membrane</keyword>
<evidence type="ECO:0000256" key="9">
    <source>
        <dbReference type="HAMAP-Rule" id="MF_01463"/>
    </source>
</evidence>
<evidence type="ECO:0000256" key="7">
    <source>
        <dbReference type="ARBA" id="ARBA00023010"/>
    </source>
</evidence>
<dbReference type="Gene3D" id="3.30.70.3400">
    <property type="match status" value="1"/>
</dbReference>
<evidence type="ECO:0000256" key="1">
    <source>
        <dbReference type="ARBA" id="ARBA00004651"/>
    </source>
</evidence>
<evidence type="ECO:0000313" key="14">
    <source>
        <dbReference type="Proteomes" id="UP000229112"/>
    </source>
</evidence>
<dbReference type="InterPro" id="IPR054384">
    <property type="entry name" value="SecDF_P1_head"/>
</dbReference>
<keyword evidence="3 9" id="KW-1003">Cell membrane</keyword>
<dbReference type="Proteomes" id="UP000229112">
    <property type="component" value="Unassembled WGS sequence"/>
</dbReference>
<feature type="transmembrane region" description="Helical" evidence="9">
    <location>
        <begin position="276"/>
        <end position="294"/>
    </location>
</feature>
<dbReference type="Pfam" id="PF07549">
    <property type="entry name" value="Sec_GG"/>
    <property type="match status" value="1"/>
</dbReference>
<comment type="similarity">
    <text evidence="9">Belongs to the SecD/SecF family. SecD subfamily.</text>
</comment>
<evidence type="ECO:0000313" key="13">
    <source>
        <dbReference type="EMBL" id="PIT93288.1"/>
    </source>
</evidence>
<dbReference type="GO" id="GO:0043952">
    <property type="term" value="P:protein transport by the Sec complex"/>
    <property type="evidence" value="ECO:0007669"/>
    <property type="project" value="UniProtKB-UniRule"/>
</dbReference>
<proteinExistence type="inferred from homology"/>
<dbReference type="NCBIfam" id="TIGR01129">
    <property type="entry name" value="secD"/>
    <property type="match status" value="1"/>
</dbReference>
<gene>
    <name evidence="9 13" type="primary">secD</name>
    <name evidence="13" type="ORF">COU06_00845</name>
</gene>
<keyword evidence="4 9" id="KW-0812">Transmembrane</keyword>
<evidence type="ECO:0000259" key="11">
    <source>
        <dbReference type="Pfam" id="PF21760"/>
    </source>
</evidence>
<dbReference type="EMBL" id="PFAY01000006">
    <property type="protein sequence ID" value="PIT93288.1"/>
    <property type="molecule type" value="Genomic_DNA"/>
</dbReference>
<dbReference type="HAMAP" id="MF_01463_B">
    <property type="entry name" value="SecD_B"/>
    <property type="match status" value="1"/>
</dbReference>
<dbReference type="NCBIfam" id="TIGR00916">
    <property type="entry name" value="2A0604s01"/>
    <property type="match status" value="1"/>
</dbReference>
<dbReference type="GO" id="GO:0005886">
    <property type="term" value="C:plasma membrane"/>
    <property type="evidence" value="ECO:0007669"/>
    <property type="project" value="UniProtKB-SubCell"/>
</dbReference>
<comment type="subunit">
    <text evidence="9">Forms a complex with SecF. Part of the essential Sec protein translocation apparatus which comprises SecA, SecYEG and auxiliary proteins SecDF. Other proteins may also be involved.</text>
</comment>
<dbReference type="GO" id="GO:0006605">
    <property type="term" value="P:protein targeting"/>
    <property type="evidence" value="ECO:0007669"/>
    <property type="project" value="UniProtKB-UniRule"/>
</dbReference>
<comment type="subcellular location">
    <subcellularLocation>
        <location evidence="1 9">Cell membrane</location>
        <topology evidence="1 9">Multi-pass membrane protein</topology>
    </subcellularLocation>
</comment>